<comment type="caution">
    <text evidence="1">The sequence shown here is derived from an EMBL/GenBank/DDBJ whole genome shotgun (WGS) entry which is preliminary data.</text>
</comment>
<organism evidence="1">
    <name type="scientific">marine sediment metagenome</name>
    <dbReference type="NCBI Taxonomy" id="412755"/>
    <lineage>
        <taxon>unclassified sequences</taxon>
        <taxon>metagenomes</taxon>
        <taxon>ecological metagenomes</taxon>
    </lineage>
</organism>
<accession>A0A0F9EDA4</accession>
<gene>
    <name evidence="1" type="ORF">LCGC14_2381310</name>
</gene>
<name>A0A0F9EDA4_9ZZZZ</name>
<evidence type="ECO:0000313" key="1">
    <source>
        <dbReference type="EMBL" id="KKL27821.1"/>
    </source>
</evidence>
<sequence length="37" mass="4343">MSHRTQENRERAEFSEEQASLWRITLGPTVWAVHFAA</sequence>
<dbReference type="EMBL" id="LAZR01035326">
    <property type="protein sequence ID" value="KKL27821.1"/>
    <property type="molecule type" value="Genomic_DNA"/>
</dbReference>
<feature type="non-terminal residue" evidence="1">
    <location>
        <position position="37"/>
    </location>
</feature>
<reference evidence="1" key="1">
    <citation type="journal article" date="2015" name="Nature">
        <title>Complex archaea that bridge the gap between prokaryotes and eukaryotes.</title>
        <authorList>
            <person name="Spang A."/>
            <person name="Saw J.H."/>
            <person name="Jorgensen S.L."/>
            <person name="Zaremba-Niedzwiedzka K."/>
            <person name="Martijn J."/>
            <person name="Lind A.E."/>
            <person name="van Eijk R."/>
            <person name="Schleper C."/>
            <person name="Guy L."/>
            <person name="Ettema T.J."/>
        </authorList>
    </citation>
    <scope>NUCLEOTIDE SEQUENCE</scope>
</reference>
<proteinExistence type="predicted"/>
<dbReference type="AlphaFoldDB" id="A0A0F9EDA4"/>
<protein>
    <submittedName>
        <fullName evidence="1">Uncharacterized protein</fullName>
    </submittedName>
</protein>